<dbReference type="AlphaFoldDB" id="A0A1W1I2H7"/>
<evidence type="ECO:0000256" key="4">
    <source>
        <dbReference type="SAM" id="MobiDB-lite"/>
    </source>
</evidence>
<dbReference type="EMBL" id="LT828648">
    <property type="protein sequence ID" value="SLM47181.1"/>
    <property type="molecule type" value="Genomic_DNA"/>
</dbReference>
<reference evidence="5 6" key="1">
    <citation type="submission" date="2017-03" db="EMBL/GenBank/DDBJ databases">
        <authorList>
            <person name="Afonso C.L."/>
            <person name="Miller P.J."/>
            <person name="Scott M.A."/>
            <person name="Spackman E."/>
            <person name="Goraichik I."/>
            <person name="Dimitrov K.M."/>
            <person name="Suarez D.L."/>
            <person name="Swayne D.E."/>
        </authorList>
    </citation>
    <scope>NUCLEOTIDE SEQUENCE [LARGE SCALE GENOMIC DNA]</scope>
    <source>
        <strain evidence="5">Genome sequencing of Nitrospira japonica strain NJ11</strain>
    </source>
</reference>
<dbReference type="GO" id="GO:0003723">
    <property type="term" value="F:RNA binding"/>
    <property type="evidence" value="ECO:0007669"/>
    <property type="project" value="UniProtKB-UniRule"/>
</dbReference>
<evidence type="ECO:0000256" key="1">
    <source>
        <dbReference type="ARBA" id="ARBA00022490"/>
    </source>
</evidence>
<dbReference type="STRING" id="1325564.NSJP_1009"/>
<accession>A0A1W1I2H7</accession>
<keyword evidence="1 3" id="KW-0963">Cytoplasm</keyword>
<keyword evidence="6" id="KW-1185">Reference proteome</keyword>
<dbReference type="GO" id="GO:0070930">
    <property type="term" value="P:trans-translation-dependent protein tagging"/>
    <property type="evidence" value="ECO:0007669"/>
    <property type="project" value="TreeGrafter"/>
</dbReference>
<evidence type="ECO:0000313" key="5">
    <source>
        <dbReference type="EMBL" id="SLM47181.1"/>
    </source>
</evidence>
<dbReference type="InterPro" id="IPR023620">
    <property type="entry name" value="SmpB"/>
</dbReference>
<comment type="similarity">
    <text evidence="3">Belongs to the SmpB family.</text>
</comment>
<dbReference type="OrthoDB" id="9805462at2"/>
<dbReference type="HAMAP" id="MF_00023">
    <property type="entry name" value="SmpB"/>
    <property type="match status" value="1"/>
</dbReference>
<name>A0A1W1I2H7_9BACT</name>
<dbReference type="GO" id="GO:0070929">
    <property type="term" value="P:trans-translation"/>
    <property type="evidence" value="ECO:0007669"/>
    <property type="project" value="UniProtKB-UniRule"/>
</dbReference>
<dbReference type="CDD" id="cd09294">
    <property type="entry name" value="SmpB"/>
    <property type="match status" value="1"/>
</dbReference>
<proteinExistence type="inferred from homology"/>
<feature type="region of interest" description="Disordered" evidence="4">
    <location>
        <begin position="135"/>
        <end position="155"/>
    </location>
</feature>
<dbReference type="KEGG" id="nja:NSJP_1009"/>
<keyword evidence="2 3" id="KW-0694">RNA-binding</keyword>
<dbReference type="Pfam" id="PF01668">
    <property type="entry name" value="SmpB"/>
    <property type="match status" value="1"/>
</dbReference>
<dbReference type="NCBIfam" id="TIGR00086">
    <property type="entry name" value="smpB"/>
    <property type="match status" value="1"/>
</dbReference>
<evidence type="ECO:0000256" key="3">
    <source>
        <dbReference type="HAMAP-Rule" id="MF_00023"/>
    </source>
</evidence>
<protein>
    <recommendedName>
        <fullName evidence="3">SsrA-binding protein</fullName>
    </recommendedName>
    <alternativeName>
        <fullName evidence="3">Small protein B</fullName>
    </alternativeName>
</protein>
<dbReference type="Proteomes" id="UP000192042">
    <property type="component" value="Chromosome I"/>
</dbReference>
<dbReference type="PROSITE" id="PS01317">
    <property type="entry name" value="SSRP"/>
    <property type="match status" value="1"/>
</dbReference>
<dbReference type="GO" id="GO:0005829">
    <property type="term" value="C:cytosol"/>
    <property type="evidence" value="ECO:0007669"/>
    <property type="project" value="TreeGrafter"/>
</dbReference>
<dbReference type="InterPro" id="IPR000037">
    <property type="entry name" value="SsrA-bd_prot"/>
</dbReference>
<dbReference type="SUPFAM" id="SSF74982">
    <property type="entry name" value="Small protein B (SmpB)"/>
    <property type="match status" value="1"/>
</dbReference>
<gene>
    <name evidence="3 5" type="primary">smpB</name>
    <name evidence="5" type="ORF">NSJP_1009</name>
</gene>
<comment type="subcellular location">
    <subcellularLocation>
        <location evidence="3">Cytoplasm</location>
    </subcellularLocation>
    <text evidence="3">The tmRNA-SmpB complex associates with stalled 70S ribosomes.</text>
</comment>
<sequence length="155" mass="17898">MGQQDTERAVATNRKAFHNYFIEERFEAGIQLQGTEVKSLREGKVNLLDSYASVKDGEIFLHHCHISPYSHGNIMNHDPVRVRKLLLHRKEINKLLGKTQQKGLTLVPLRIYFTKRGFAKVELGLAKGKKLHDRRDSLKAREAGREVERAIKERK</sequence>
<comment type="function">
    <text evidence="3">Required for rescue of stalled ribosomes mediated by trans-translation. Binds to transfer-messenger RNA (tmRNA), required for stable association of tmRNA with ribosomes. tmRNA and SmpB together mimic tRNA shape, replacing the anticodon stem-loop with SmpB. tmRNA is encoded by the ssrA gene; the 2 termini fold to resemble tRNA(Ala) and it encodes a 'tag peptide', a short internal open reading frame. During trans-translation Ala-aminoacylated tmRNA acts like a tRNA, entering the A-site of stalled ribosomes, displacing the stalled mRNA. The ribosome then switches to translate the ORF on the tmRNA; the nascent peptide is terminated with the 'tag peptide' encoded by the tmRNA and targeted for degradation. The ribosome is freed to recommence translation, which seems to be the essential function of trans-translation.</text>
</comment>
<dbReference type="PANTHER" id="PTHR30308:SF2">
    <property type="entry name" value="SSRA-BINDING PROTEIN"/>
    <property type="match status" value="1"/>
</dbReference>
<dbReference type="Gene3D" id="2.40.280.10">
    <property type="match status" value="1"/>
</dbReference>
<organism evidence="5 6">
    <name type="scientific">Nitrospira japonica</name>
    <dbReference type="NCBI Taxonomy" id="1325564"/>
    <lineage>
        <taxon>Bacteria</taxon>
        <taxon>Pseudomonadati</taxon>
        <taxon>Nitrospirota</taxon>
        <taxon>Nitrospiria</taxon>
        <taxon>Nitrospirales</taxon>
        <taxon>Nitrospiraceae</taxon>
        <taxon>Nitrospira</taxon>
    </lineage>
</organism>
<dbReference type="RefSeq" id="WP_080885757.1">
    <property type="nucleotide sequence ID" value="NZ_LT828648.1"/>
</dbReference>
<dbReference type="PANTHER" id="PTHR30308">
    <property type="entry name" value="TMRNA-BINDING COMPONENT OF TRANS-TRANSLATION TAGGING COMPLEX"/>
    <property type="match status" value="1"/>
</dbReference>
<dbReference type="NCBIfam" id="NF003843">
    <property type="entry name" value="PRK05422.1"/>
    <property type="match status" value="1"/>
</dbReference>
<evidence type="ECO:0000256" key="2">
    <source>
        <dbReference type="ARBA" id="ARBA00022884"/>
    </source>
</evidence>
<evidence type="ECO:0000313" key="6">
    <source>
        <dbReference type="Proteomes" id="UP000192042"/>
    </source>
</evidence>
<dbReference type="InterPro" id="IPR020081">
    <property type="entry name" value="SsrA-bd_prot_CS"/>
</dbReference>